<organism evidence="3 4">
    <name type="scientific">Endobacter medicaginis</name>
    <dbReference type="NCBI Taxonomy" id="1181271"/>
    <lineage>
        <taxon>Bacteria</taxon>
        <taxon>Pseudomonadati</taxon>
        <taxon>Pseudomonadota</taxon>
        <taxon>Alphaproteobacteria</taxon>
        <taxon>Acetobacterales</taxon>
        <taxon>Acetobacteraceae</taxon>
        <taxon>Endobacter</taxon>
    </lineage>
</organism>
<evidence type="ECO:0000313" key="3">
    <source>
        <dbReference type="EMBL" id="NVN32181.1"/>
    </source>
</evidence>
<gene>
    <name evidence="3" type="ORF">HUK83_17800</name>
</gene>
<dbReference type="RefSeq" id="WP_176626925.1">
    <property type="nucleotide sequence ID" value="NZ_JABXXQ010000689.1"/>
</dbReference>
<dbReference type="AlphaFoldDB" id="A0A850NR43"/>
<dbReference type="InterPro" id="IPR058792">
    <property type="entry name" value="Beta-barrel_RND_2"/>
</dbReference>
<accession>A0A850NR43</accession>
<feature type="region of interest" description="Disordered" evidence="1">
    <location>
        <begin position="162"/>
        <end position="184"/>
    </location>
</feature>
<evidence type="ECO:0000256" key="1">
    <source>
        <dbReference type="SAM" id="MobiDB-lite"/>
    </source>
</evidence>
<name>A0A850NR43_9PROT</name>
<comment type="caution">
    <text evidence="3">The sequence shown here is derived from an EMBL/GenBank/DDBJ whole genome shotgun (WGS) entry which is preliminary data.</text>
</comment>
<dbReference type="PANTHER" id="PTHR30386">
    <property type="entry name" value="MEMBRANE FUSION SUBUNIT OF EMRAB-TOLC MULTIDRUG EFFLUX PUMP"/>
    <property type="match status" value="1"/>
</dbReference>
<reference evidence="3 4" key="1">
    <citation type="submission" date="2020-06" db="EMBL/GenBank/DDBJ databases">
        <title>Description of novel acetic acid bacteria.</title>
        <authorList>
            <person name="Sombolestani A."/>
        </authorList>
    </citation>
    <scope>NUCLEOTIDE SEQUENCE [LARGE SCALE GENOMIC DNA]</scope>
    <source>
        <strain evidence="3 4">LMG 26838</strain>
    </source>
</reference>
<evidence type="ECO:0000313" key="4">
    <source>
        <dbReference type="Proteomes" id="UP000565205"/>
    </source>
</evidence>
<dbReference type="Gene3D" id="2.40.30.170">
    <property type="match status" value="1"/>
</dbReference>
<feature type="domain" description="CusB-like beta-barrel" evidence="2">
    <location>
        <begin position="71"/>
        <end position="109"/>
    </location>
</feature>
<feature type="non-terminal residue" evidence="3">
    <location>
        <position position="1"/>
    </location>
</feature>
<dbReference type="Pfam" id="PF25954">
    <property type="entry name" value="Beta-barrel_RND_2"/>
    <property type="match status" value="1"/>
</dbReference>
<dbReference type="InterPro" id="IPR050739">
    <property type="entry name" value="MFP"/>
</dbReference>
<proteinExistence type="predicted"/>
<dbReference type="Proteomes" id="UP000565205">
    <property type="component" value="Unassembled WGS sequence"/>
</dbReference>
<sequence>AAVDSARVQERSLAANLQNAQAALDSAKIDLSRTTITAAADGRLGETGGTWVGAFVSAGTTLFSLVPDERWVVAYFKEAQTARIRVGQAASFTVDALGGQRFTGRVLRISDATGSEFSAVKPDTATGNFVKIPRRIGVYIAVDPNQPLLDRLGPGMSVESFVSTTGGTAPPADAQTITATQTAP</sequence>
<feature type="compositionally biased region" description="Low complexity" evidence="1">
    <location>
        <begin position="168"/>
        <end position="184"/>
    </location>
</feature>
<dbReference type="PANTHER" id="PTHR30386:SF24">
    <property type="entry name" value="MULTIDRUG RESISTANCE EFFLUX PUMP"/>
    <property type="match status" value="1"/>
</dbReference>
<protein>
    <submittedName>
        <fullName evidence="3">HlyD family secretion protein</fullName>
    </submittedName>
</protein>
<dbReference type="SUPFAM" id="SSF111369">
    <property type="entry name" value="HlyD-like secretion proteins"/>
    <property type="match status" value="1"/>
</dbReference>
<dbReference type="EMBL" id="JABXXQ010000689">
    <property type="protein sequence ID" value="NVN32181.1"/>
    <property type="molecule type" value="Genomic_DNA"/>
</dbReference>
<evidence type="ECO:0000259" key="2">
    <source>
        <dbReference type="Pfam" id="PF25954"/>
    </source>
</evidence>